<dbReference type="VEuPathDB" id="PlasmoDB:PGSY75_0523800"/>
<dbReference type="EMBL" id="LVLB01000006">
    <property type="protein sequence ID" value="KYO02434.1"/>
    <property type="molecule type" value="Genomic_DNA"/>
</dbReference>
<feature type="transmembrane region" description="Helical" evidence="7">
    <location>
        <begin position="570"/>
        <end position="588"/>
    </location>
</feature>
<gene>
    <name evidence="8" type="ORF">PGSY75_0523800</name>
</gene>
<evidence type="ECO:0000256" key="5">
    <source>
        <dbReference type="ARBA" id="ARBA00023136"/>
    </source>
</evidence>
<keyword evidence="5 7" id="KW-0472">Membrane</keyword>
<dbReference type="InterPro" id="IPR001046">
    <property type="entry name" value="NRAMP_fam"/>
</dbReference>
<evidence type="ECO:0000256" key="3">
    <source>
        <dbReference type="ARBA" id="ARBA00022692"/>
    </source>
</evidence>
<dbReference type="GO" id="GO:0034755">
    <property type="term" value="P:iron ion transmembrane transport"/>
    <property type="evidence" value="ECO:0007669"/>
    <property type="project" value="TreeGrafter"/>
</dbReference>
<feature type="transmembrane region" description="Helical" evidence="7">
    <location>
        <begin position="407"/>
        <end position="424"/>
    </location>
</feature>
<accession>A0A151LTC3</accession>
<evidence type="ECO:0000313" key="9">
    <source>
        <dbReference type="Proteomes" id="UP000076004"/>
    </source>
</evidence>
<dbReference type="RefSeq" id="XP_018643174.1">
    <property type="nucleotide sequence ID" value="XM_018784519.1"/>
</dbReference>
<dbReference type="AlphaFoldDB" id="A0A151LTC3"/>
<dbReference type="Pfam" id="PF01566">
    <property type="entry name" value="Nramp"/>
    <property type="match status" value="1"/>
</dbReference>
<evidence type="ECO:0000256" key="2">
    <source>
        <dbReference type="ARBA" id="ARBA00022448"/>
    </source>
</evidence>
<dbReference type="Proteomes" id="UP000076004">
    <property type="component" value="Unassembled WGS sequence"/>
</dbReference>
<feature type="transmembrane region" description="Helical" evidence="7">
    <location>
        <begin position="540"/>
        <end position="558"/>
    </location>
</feature>
<dbReference type="KEGG" id="pgab:PGSY75_0523800"/>
<evidence type="ECO:0000313" key="8">
    <source>
        <dbReference type="EMBL" id="KYO02434.1"/>
    </source>
</evidence>
<reference evidence="8 9" key="1">
    <citation type="journal article" date="2016" name="Nat. Commun.">
        <title>Genomes of cryptic chimpanzee Plasmodium species reveal key evolutionary events leading to human malaria.</title>
        <authorList>
            <person name="Sundararaman S.A."/>
            <person name="Plenderleith L.J."/>
            <person name="Liu W."/>
            <person name="Loy D.E."/>
            <person name="Learn G.H."/>
            <person name="Li Y."/>
            <person name="Shaw K.S."/>
            <person name="Ayouba A."/>
            <person name="Peeters M."/>
            <person name="Speede S."/>
            <person name="Shaw G.M."/>
            <person name="Bushman F.D."/>
            <person name="Brisson D."/>
            <person name="Rayner J.C."/>
            <person name="Sharp P.M."/>
            <person name="Hahn B.H."/>
        </authorList>
    </citation>
    <scope>NUCLEOTIDE SEQUENCE [LARGE SCALE GENOMIC DNA]</scope>
    <source>
        <strain evidence="8 9">SY75</strain>
    </source>
</reference>
<dbReference type="VEuPathDB" id="PlasmoDB:PGABG01_0522800"/>
<keyword evidence="2" id="KW-0813">Transport</keyword>
<evidence type="ECO:0000256" key="1">
    <source>
        <dbReference type="ARBA" id="ARBA00004141"/>
    </source>
</evidence>
<feature type="transmembrane region" description="Helical" evidence="7">
    <location>
        <begin position="608"/>
        <end position="627"/>
    </location>
</feature>
<feature type="transmembrane region" description="Helical" evidence="7">
    <location>
        <begin position="336"/>
        <end position="355"/>
    </location>
</feature>
<dbReference type="GO" id="GO:0005384">
    <property type="term" value="F:manganese ion transmembrane transporter activity"/>
    <property type="evidence" value="ECO:0007669"/>
    <property type="project" value="TreeGrafter"/>
</dbReference>
<dbReference type="NCBIfam" id="NF037982">
    <property type="entry name" value="Nramp_1"/>
    <property type="match status" value="1"/>
</dbReference>
<protein>
    <submittedName>
        <fullName evidence="8">Putative transporter</fullName>
    </submittedName>
</protein>
<name>A0A151LTC3_9APIC</name>
<feature type="transmembrane region" description="Helical" evidence="7">
    <location>
        <begin position="259"/>
        <end position="279"/>
    </location>
</feature>
<dbReference type="PRINTS" id="PR00447">
    <property type="entry name" value="NATRESASSCMP"/>
</dbReference>
<keyword evidence="4 7" id="KW-1133">Transmembrane helix</keyword>
<dbReference type="GO" id="GO:0015086">
    <property type="term" value="F:cadmium ion transmembrane transporter activity"/>
    <property type="evidence" value="ECO:0007669"/>
    <property type="project" value="TreeGrafter"/>
</dbReference>
<comment type="caution">
    <text evidence="8">The sequence shown here is derived from an EMBL/GenBank/DDBJ whole genome shotgun (WGS) entry which is preliminary data.</text>
</comment>
<evidence type="ECO:0000256" key="7">
    <source>
        <dbReference type="SAM" id="Phobius"/>
    </source>
</evidence>
<feature type="transmembrane region" description="Helical" evidence="7">
    <location>
        <begin position="367"/>
        <end position="387"/>
    </location>
</feature>
<sequence length="669" mass="76680">MEKDFNGRSAKSQMKLANGMVENIESKLKNQLDNNNLINKNDNHEDVMCSNVKLSVHDDEYDIKNIKKDVCNLSKISEERLSNNMLLKGNGQVIKNPEIDTKTARQQYKKRLNSTQSTMNIEGNIGNEKDNIVEYDDDELIRDMNYEMSILKYKRNNNNNNNSNSNNNNNNNNNNVDNIRGNINEECYDESYCISNNLDELTTNGNNLSFYNKLRMCFNYFGPGWIVAIAYLDPGNLCSNLNVGLIRSPDPTLEKDYSGYYLLWIMVYGHMLGFVFQVLSMRLGHVTGLDLASLCSKEFDRTTSTIIYVLVQIAIWGAHIQAIIGTFIALNLIFGISVKVALFYTLFEAIVYSFLENKSLGLLENVLSFLVGILAVSFIVNVFMTPINFKELAVSILFPRIPKGKEIDALALLGSIISAHIFYLHTNLTSKKKSVICNDLSLRRYNTLGTIESGGSLFLSCLTNCIIVLTFAEVNLQSFERRDQYNLFTAYEVMRKSFGKISMYIWSFGLLSSGNNSSFMCEYASKSVVEGFLNKKINTFVRVYSFRFLLFSLLYMFLTLNKYTLDQLTNFINVVQVLLLPMATIPLYRFSIHENVLGEYRLKRFPKYAIFLIIIAIIVSNVLLTFLDFIHKETSLTTIIFIVTFSFIYFGFIIYFFNIPIKKNYIERN</sequence>
<evidence type="ECO:0000256" key="4">
    <source>
        <dbReference type="ARBA" id="ARBA00022989"/>
    </source>
</evidence>
<proteinExistence type="predicted"/>
<evidence type="ECO:0000256" key="6">
    <source>
        <dbReference type="SAM" id="MobiDB-lite"/>
    </source>
</evidence>
<feature type="region of interest" description="Disordered" evidence="6">
    <location>
        <begin position="155"/>
        <end position="177"/>
    </location>
</feature>
<keyword evidence="3 7" id="KW-0812">Transmembrane</keyword>
<organism evidence="8 9">
    <name type="scientific">Plasmodium gaboni</name>
    <dbReference type="NCBI Taxonomy" id="647221"/>
    <lineage>
        <taxon>Eukaryota</taxon>
        <taxon>Sar</taxon>
        <taxon>Alveolata</taxon>
        <taxon>Apicomplexa</taxon>
        <taxon>Aconoidasida</taxon>
        <taxon>Haemosporida</taxon>
        <taxon>Plasmodiidae</taxon>
        <taxon>Plasmodium</taxon>
        <taxon>Plasmodium (Laverania)</taxon>
    </lineage>
</organism>
<dbReference type="PANTHER" id="PTHR11706">
    <property type="entry name" value="SOLUTE CARRIER PROTEIN FAMILY 11 MEMBER"/>
    <property type="match status" value="1"/>
</dbReference>
<feature type="compositionally biased region" description="Low complexity" evidence="6">
    <location>
        <begin position="156"/>
        <end position="175"/>
    </location>
</feature>
<dbReference type="GeneID" id="29775130"/>
<comment type="subcellular location">
    <subcellularLocation>
        <location evidence="1">Membrane</location>
        <topology evidence="1">Multi-pass membrane protein</topology>
    </subcellularLocation>
</comment>
<feature type="transmembrane region" description="Helical" evidence="7">
    <location>
        <begin position="306"/>
        <end position="330"/>
    </location>
</feature>
<feature type="transmembrane region" description="Helical" evidence="7">
    <location>
        <begin position="639"/>
        <end position="659"/>
    </location>
</feature>
<dbReference type="PANTHER" id="PTHR11706:SF33">
    <property type="entry name" value="NATURAL RESISTANCE-ASSOCIATED MACROPHAGE PROTEIN 2"/>
    <property type="match status" value="1"/>
</dbReference>
<dbReference type="GO" id="GO:0005886">
    <property type="term" value="C:plasma membrane"/>
    <property type="evidence" value="ECO:0007669"/>
    <property type="project" value="TreeGrafter"/>
</dbReference>